<dbReference type="Proteomes" id="UP000334923">
    <property type="component" value="Unassembled WGS sequence"/>
</dbReference>
<sequence length="360" mass="39898">MAKEKSGSPYFCKELDRPEGRMQWGKSLLSLSVEDERGFERLALALCRSQARRVAPLARLLQADGGFPADWRRIPPVPQELFKQSRLFVPADQTPRTIFETSGTTRQNPGRHFLLDVDLYRAVSTEGARRAGVPWETVDLHFLAPSPQEAPHSSLSAMFDFWSEKSVHFSHFWIQDGRLDQKGLLTALFEAVRSGRPVGLCGTAFAFVPLLEPGEGSPLCLPRGSFLLETGGFKGRAREMSKPDFYRALEARFGISAEEIWSEYGMTELSSQAYAQGPEGVHRTPPWARVRILDPLTGQDCLTGEKGLVAWVDLANIDSVLAIQTQDEAIAAPDGFRLLGRSPTLPLRGCSLTAEDLRSP</sequence>
<dbReference type="RefSeq" id="WP_142660247.1">
    <property type="nucleotide sequence ID" value="NZ_CABFVA020000074.1"/>
</dbReference>
<dbReference type="GO" id="GO:0008218">
    <property type="term" value="P:bioluminescence"/>
    <property type="evidence" value="ECO:0007669"/>
    <property type="project" value="InterPro"/>
</dbReference>
<proteinExistence type="predicted"/>
<accession>A0A5E6MMW6</accession>
<name>A0A5E6MMW6_9BACT</name>
<evidence type="ECO:0000313" key="3">
    <source>
        <dbReference type="Proteomes" id="UP000334923"/>
    </source>
</evidence>
<dbReference type="GO" id="GO:0047474">
    <property type="term" value="F:long-chain fatty acid--protein ligase activity"/>
    <property type="evidence" value="ECO:0007669"/>
    <property type="project" value="InterPro"/>
</dbReference>
<dbReference type="EMBL" id="CABFVA020000074">
    <property type="protein sequence ID" value="VVM06764.1"/>
    <property type="molecule type" value="Genomic_DNA"/>
</dbReference>
<evidence type="ECO:0000313" key="2">
    <source>
        <dbReference type="EMBL" id="VVM06764.1"/>
    </source>
</evidence>
<keyword evidence="3" id="KW-1185">Reference proteome</keyword>
<dbReference type="InterPro" id="IPR042099">
    <property type="entry name" value="ANL_N_sf"/>
</dbReference>
<reference evidence="2 3" key="1">
    <citation type="submission" date="2019-09" db="EMBL/GenBank/DDBJ databases">
        <authorList>
            <person name="Cremers G."/>
        </authorList>
    </citation>
    <scope>NUCLEOTIDE SEQUENCE [LARGE SCALE GENOMIC DNA]</scope>
    <source>
        <strain evidence="2">4A</strain>
    </source>
</reference>
<dbReference type="AlphaFoldDB" id="A0A5E6MMW6"/>
<dbReference type="Pfam" id="PF04443">
    <property type="entry name" value="LuxE"/>
    <property type="match status" value="1"/>
</dbReference>
<organism evidence="2 3">
    <name type="scientific">Methylacidimicrobium tartarophylax</name>
    <dbReference type="NCBI Taxonomy" id="1041768"/>
    <lineage>
        <taxon>Bacteria</taxon>
        <taxon>Pseudomonadati</taxon>
        <taxon>Verrucomicrobiota</taxon>
        <taxon>Methylacidimicrobium</taxon>
    </lineage>
</organism>
<dbReference type="SUPFAM" id="SSF56801">
    <property type="entry name" value="Acetyl-CoA synthetase-like"/>
    <property type="match status" value="1"/>
</dbReference>
<dbReference type="OrthoDB" id="182577at2"/>
<dbReference type="InterPro" id="IPR007534">
    <property type="entry name" value="LuxE"/>
</dbReference>
<evidence type="ECO:0000259" key="1">
    <source>
        <dbReference type="Pfam" id="PF04443"/>
    </source>
</evidence>
<feature type="domain" description="Acyl-protein synthetase LuxE" evidence="1">
    <location>
        <begin position="219"/>
        <end position="317"/>
    </location>
</feature>
<dbReference type="Gene3D" id="3.40.50.12780">
    <property type="entry name" value="N-terminal domain of ligase-like"/>
    <property type="match status" value="1"/>
</dbReference>
<gene>
    <name evidence="2" type="ORF">MAMT_01398</name>
</gene>
<protein>
    <recommendedName>
        <fullName evidence="1">Acyl-protein synthetase LuxE domain-containing protein</fullName>
    </recommendedName>
</protein>